<dbReference type="AlphaFoldDB" id="A0AB34H5X3"/>
<evidence type="ECO:0000313" key="3">
    <source>
        <dbReference type="Proteomes" id="UP001159641"/>
    </source>
</evidence>
<dbReference type="EMBL" id="JAIQCJ010001647">
    <property type="protein sequence ID" value="KAJ8788192.1"/>
    <property type="molecule type" value="Genomic_DNA"/>
</dbReference>
<comment type="caution">
    <text evidence="2">The sequence shown here is derived from an EMBL/GenBank/DDBJ whole genome shotgun (WGS) entry which is preliminary data.</text>
</comment>
<dbReference type="Proteomes" id="UP001159641">
    <property type="component" value="Unassembled WGS sequence"/>
</dbReference>
<reference evidence="2 3" key="1">
    <citation type="submission" date="2022-11" db="EMBL/GenBank/DDBJ databases">
        <title>Whole genome sequence of Eschrichtius robustus ER-17-0199.</title>
        <authorList>
            <person name="Bruniche-Olsen A."/>
            <person name="Black A.N."/>
            <person name="Fields C.J."/>
            <person name="Walden K."/>
            <person name="Dewoody J.A."/>
        </authorList>
    </citation>
    <scope>NUCLEOTIDE SEQUENCE [LARGE SCALE GENOMIC DNA]</scope>
    <source>
        <strain evidence="2">ER-17-0199</strain>
        <tissue evidence="2">Blubber</tissue>
    </source>
</reference>
<gene>
    <name evidence="2" type="ORF">J1605_005491</name>
</gene>
<sequence>MFQKSTEELNRMEHFRNLSPASAPLFTQRCITLRSNGFATGTLICHQTDSGSAPRQSPWLLVCLLTHGTSVVPILRLTLPPAYQDPSQSLLPGKPNVQKENRETSSCSTTYADQKSI</sequence>
<evidence type="ECO:0000313" key="2">
    <source>
        <dbReference type="EMBL" id="KAJ8788192.1"/>
    </source>
</evidence>
<evidence type="ECO:0000256" key="1">
    <source>
        <dbReference type="SAM" id="MobiDB-lite"/>
    </source>
</evidence>
<feature type="region of interest" description="Disordered" evidence="1">
    <location>
        <begin position="85"/>
        <end position="117"/>
    </location>
</feature>
<protein>
    <submittedName>
        <fullName evidence="2">Uncharacterized protein</fullName>
    </submittedName>
</protein>
<organism evidence="2 3">
    <name type="scientific">Eschrichtius robustus</name>
    <name type="common">California gray whale</name>
    <name type="synonym">Eschrichtius gibbosus</name>
    <dbReference type="NCBI Taxonomy" id="9764"/>
    <lineage>
        <taxon>Eukaryota</taxon>
        <taxon>Metazoa</taxon>
        <taxon>Chordata</taxon>
        <taxon>Craniata</taxon>
        <taxon>Vertebrata</taxon>
        <taxon>Euteleostomi</taxon>
        <taxon>Mammalia</taxon>
        <taxon>Eutheria</taxon>
        <taxon>Laurasiatheria</taxon>
        <taxon>Artiodactyla</taxon>
        <taxon>Whippomorpha</taxon>
        <taxon>Cetacea</taxon>
        <taxon>Mysticeti</taxon>
        <taxon>Eschrichtiidae</taxon>
        <taxon>Eschrichtius</taxon>
    </lineage>
</organism>
<proteinExistence type="predicted"/>
<name>A0AB34H5X3_ESCRO</name>
<keyword evidence="3" id="KW-1185">Reference proteome</keyword>
<feature type="compositionally biased region" description="Polar residues" evidence="1">
    <location>
        <begin position="104"/>
        <end position="117"/>
    </location>
</feature>
<accession>A0AB34H5X3</accession>